<evidence type="ECO:0008006" key="4">
    <source>
        <dbReference type="Google" id="ProtNLM"/>
    </source>
</evidence>
<feature type="transmembrane region" description="Helical" evidence="1">
    <location>
        <begin position="42"/>
        <end position="58"/>
    </location>
</feature>
<comment type="caution">
    <text evidence="2">The sequence shown here is derived from an EMBL/GenBank/DDBJ whole genome shotgun (WGS) entry which is preliminary data.</text>
</comment>
<keyword evidence="3" id="KW-1185">Reference proteome</keyword>
<sequence length="141" mass="16712">MQLKLNNWTKAFLIIIWLIASVIGFLVKLPSGFRHYDKELHAAFYFLAAAFLNILVTNGKLSRHIIIFALLYFFSISIEYAQEYSNRYFHVRIHGRYDPEDVKYNLRGLIAYSVLWVIYRLVLTAYNKLTFKEATNNQDHR</sequence>
<dbReference type="Proteomes" id="UP000192796">
    <property type="component" value="Unassembled WGS sequence"/>
</dbReference>
<keyword evidence="1" id="KW-0472">Membrane</keyword>
<protein>
    <recommendedName>
        <fullName evidence="4">VanZ-like domain-containing protein</fullName>
    </recommendedName>
</protein>
<evidence type="ECO:0000313" key="2">
    <source>
        <dbReference type="EMBL" id="OQP59228.1"/>
    </source>
</evidence>
<dbReference type="EMBL" id="LVYD01000084">
    <property type="protein sequence ID" value="OQP59228.1"/>
    <property type="molecule type" value="Genomic_DNA"/>
</dbReference>
<feature type="transmembrane region" description="Helical" evidence="1">
    <location>
        <begin position="104"/>
        <end position="123"/>
    </location>
</feature>
<name>A0A1V9FLL6_9BACT</name>
<dbReference type="AlphaFoldDB" id="A0A1V9FLL6"/>
<feature type="transmembrane region" description="Helical" evidence="1">
    <location>
        <begin position="12"/>
        <end position="30"/>
    </location>
</feature>
<accession>A0A1V9FLL6</accession>
<dbReference type="RefSeq" id="WP_081154866.1">
    <property type="nucleotide sequence ID" value="NZ_LVYD01000084.1"/>
</dbReference>
<keyword evidence="1" id="KW-1133">Transmembrane helix</keyword>
<organism evidence="2 3">
    <name type="scientific">Niastella vici</name>
    <dbReference type="NCBI Taxonomy" id="1703345"/>
    <lineage>
        <taxon>Bacteria</taxon>
        <taxon>Pseudomonadati</taxon>
        <taxon>Bacteroidota</taxon>
        <taxon>Chitinophagia</taxon>
        <taxon>Chitinophagales</taxon>
        <taxon>Chitinophagaceae</taxon>
        <taxon>Niastella</taxon>
    </lineage>
</organism>
<dbReference type="STRING" id="1703345.A3860_38260"/>
<evidence type="ECO:0000313" key="3">
    <source>
        <dbReference type="Proteomes" id="UP000192796"/>
    </source>
</evidence>
<dbReference type="OrthoDB" id="672453at2"/>
<gene>
    <name evidence="2" type="ORF">A3860_38260</name>
</gene>
<reference evidence="2 3" key="1">
    <citation type="submission" date="2016-03" db="EMBL/GenBank/DDBJ databases">
        <title>Niastella vici sp. nov., isolated from farmland soil.</title>
        <authorList>
            <person name="Chen L."/>
            <person name="Wang D."/>
            <person name="Yang S."/>
            <person name="Wang G."/>
        </authorList>
    </citation>
    <scope>NUCLEOTIDE SEQUENCE [LARGE SCALE GENOMIC DNA]</scope>
    <source>
        <strain evidence="2 3">DJ57</strain>
    </source>
</reference>
<keyword evidence="1" id="KW-0812">Transmembrane</keyword>
<proteinExistence type="predicted"/>
<feature type="transmembrane region" description="Helical" evidence="1">
    <location>
        <begin position="65"/>
        <end position="84"/>
    </location>
</feature>
<evidence type="ECO:0000256" key="1">
    <source>
        <dbReference type="SAM" id="Phobius"/>
    </source>
</evidence>